<gene>
    <name evidence="7" type="ORF">C7A10_28955</name>
</gene>
<accession>A0A2T0HN74</accession>
<keyword evidence="3 6" id="KW-1133">Transmembrane helix</keyword>
<evidence type="ECO:0000313" key="8">
    <source>
        <dbReference type="Proteomes" id="UP000239731"/>
    </source>
</evidence>
<evidence type="ECO:0000256" key="5">
    <source>
        <dbReference type="SAM" id="MobiDB-lite"/>
    </source>
</evidence>
<keyword evidence="4 6" id="KW-0472">Membrane</keyword>
<evidence type="ECO:0000256" key="4">
    <source>
        <dbReference type="ARBA" id="ARBA00023136"/>
    </source>
</evidence>
<dbReference type="EMBL" id="PVUH01000030">
    <property type="protein sequence ID" value="PRW84467.1"/>
    <property type="molecule type" value="Genomic_DNA"/>
</dbReference>
<dbReference type="InterPro" id="IPR007792">
    <property type="entry name" value="T4SS_VirB3/TrbD/AvhB"/>
</dbReference>
<evidence type="ECO:0000313" key="7">
    <source>
        <dbReference type="EMBL" id="PRW84467.1"/>
    </source>
</evidence>
<evidence type="ECO:0000256" key="2">
    <source>
        <dbReference type="ARBA" id="ARBA00022692"/>
    </source>
</evidence>
<evidence type="ECO:0000256" key="1">
    <source>
        <dbReference type="ARBA" id="ARBA00004370"/>
    </source>
</evidence>
<dbReference type="Pfam" id="PF05101">
    <property type="entry name" value="VirB3"/>
    <property type="match status" value="1"/>
</dbReference>
<feature type="region of interest" description="Disordered" evidence="5">
    <location>
        <begin position="119"/>
        <end position="140"/>
    </location>
</feature>
<sequence length="140" mass="15942">MSEKKVLFESYNAMSRPAMFFEIPIMPMLGLLLGGIVTFGSITALLGWVWGLAFSFPFLAALLALRIMSSIDPRYMTRVWFAIRRLILNLKYGKHLLLTSFNPRWSKYYGRRFSQKRYVSGGDGAADEVSRPPQHGDASR</sequence>
<reference evidence="7 8" key="1">
    <citation type="submission" date="2018-03" db="EMBL/GenBank/DDBJ databases">
        <title>Blue discolouration in mozzarella cheese caused by Pseudomonas fluorescens.</title>
        <authorList>
            <person name="Chiesa F."/>
            <person name="Dalmasso A."/>
            <person name="Lomonaco S."/>
        </authorList>
    </citation>
    <scope>NUCLEOTIDE SEQUENCE [LARGE SCALE GENOMIC DNA]</scope>
    <source>
        <strain evidence="7 8">11293</strain>
    </source>
</reference>
<evidence type="ECO:0000256" key="6">
    <source>
        <dbReference type="SAM" id="Phobius"/>
    </source>
</evidence>
<comment type="caution">
    <text evidence="7">The sequence shown here is derived from an EMBL/GenBank/DDBJ whole genome shotgun (WGS) entry which is preliminary data.</text>
</comment>
<dbReference type="Proteomes" id="UP000239731">
    <property type="component" value="Unassembled WGS sequence"/>
</dbReference>
<name>A0A2T0HN74_PSEFL</name>
<dbReference type="GO" id="GO:0016020">
    <property type="term" value="C:membrane"/>
    <property type="evidence" value="ECO:0007669"/>
    <property type="project" value="UniProtKB-SubCell"/>
</dbReference>
<evidence type="ECO:0000256" key="3">
    <source>
        <dbReference type="ARBA" id="ARBA00022989"/>
    </source>
</evidence>
<organism evidence="7 8">
    <name type="scientific">Pseudomonas fluorescens</name>
    <dbReference type="NCBI Taxonomy" id="294"/>
    <lineage>
        <taxon>Bacteria</taxon>
        <taxon>Pseudomonadati</taxon>
        <taxon>Pseudomonadota</taxon>
        <taxon>Gammaproteobacteria</taxon>
        <taxon>Pseudomonadales</taxon>
        <taxon>Pseudomonadaceae</taxon>
        <taxon>Pseudomonas</taxon>
    </lineage>
</organism>
<protein>
    <submittedName>
        <fullName evidence="7">Conjugal transfer protein</fullName>
    </submittedName>
</protein>
<comment type="subcellular location">
    <subcellularLocation>
        <location evidence="1">Membrane</location>
    </subcellularLocation>
</comment>
<feature type="transmembrane region" description="Helical" evidence="6">
    <location>
        <begin position="48"/>
        <end position="68"/>
    </location>
</feature>
<proteinExistence type="predicted"/>
<dbReference type="AlphaFoldDB" id="A0A2T0HN74"/>
<keyword evidence="2 6" id="KW-0812">Transmembrane</keyword>
<dbReference type="RefSeq" id="WP_106118631.1">
    <property type="nucleotide sequence ID" value="NZ_PVUH01000030.1"/>
</dbReference>
<feature type="transmembrane region" description="Helical" evidence="6">
    <location>
        <begin position="20"/>
        <end position="42"/>
    </location>
</feature>